<dbReference type="GO" id="GO:0008855">
    <property type="term" value="F:exodeoxyribonuclease VII activity"/>
    <property type="evidence" value="ECO:0007669"/>
    <property type="project" value="UniProtKB-EC"/>
</dbReference>
<evidence type="ECO:0000256" key="3">
    <source>
        <dbReference type="ARBA" id="ARBA00022801"/>
    </source>
</evidence>
<comment type="subcellular location">
    <subcellularLocation>
        <location evidence="5 6">Cytoplasm</location>
    </subcellularLocation>
</comment>
<dbReference type="NCBIfam" id="TIGR00237">
    <property type="entry name" value="xseA"/>
    <property type="match status" value="1"/>
</dbReference>
<gene>
    <name evidence="5 10" type="primary">xseA</name>
    <name evidence="10" type="ORF">ACFFGE_01495</name>
</gene>
<evidence type="ECO:0000256" key="7">
    <source>
        <dbReference type="SAM" id="MobiDB-lite"/>
    </source>
</evidence>
<sequence>MPSDSYVFEGPAEPAVPPRDNNPPLSISELSFALRRTLEDRFGHVRLRGEVSKVNRHASGHVYLTLKDDKACIDGVVWKGSVRGLGVQPETGLEVIVTGKITSYPARSSYQIVIETMEAAGAGALLAQLERLKGRLREEGLFEPSRKRPIPAFPAVIGVVTSPTGAVVRDILHRISERWPCRVVVWPCVVQGEAAAGQVAAAVRGFDAMGSDGPIPRPDVVIVARGGGSVEDLWPFNDEALARTVAAATIPVISAVGHETDTTLIDFVSDRRAPTPTGAAEMATPVLADLRAGLADLERRLSRTGARLLEDRRTRLRAVARGLPARPEELVALPQQRLDFVSSRLGAALARNVVVHERELIRAAGRLTPAALTRQIERRREQTSGLAARLDLALSRVPAREADRFSRLARLFDSLNPDRPLSQGFARVHDEAGGLVRAAAGLKSGDGVRLVFSDGAAAATVDGGSATSPTPARTPRRESAPRPSSPGQGQLF</sequence>
<dbReference type="InterPro" id="IPR020579">
    <property type="entry name" value="Exonuc_VII_lsu_C"/>
</dbReference>
<evidence type="ECO:0000256" key="2">
    <source>
        <dbReference type="ARBA" id="ARBA00022722"/>
    </source>
</evidence>
<dbReference type="PANTHER" id="PTHR30008:SF0">
    <property type="entry name" value="EXODEOXYRIBONUCLEASE 7 LARGE SUBUNIT"/>
    <property type="match status" value="1"/>
</dbReference>
<comment type="similarity">
    <text evidence="5 6">Belongs to the XseA family.</text>
</comment>
<comment type="subunit">
    <text evidence="5">Heterooligomer composed of large and small subunits.</text>
</comment>
<evidence type="ECO:0000256" key="5">
    <source>
        <dbReference type="HAMAP-Rule" id="MF_00378"/>
    </source>
</evidence>
<dbReference type="EMBL" id="JBHLSW010000003">
    <property type="protein sequence ID" value="MFC0632555.1"/>
    <property type="molecule type" value="Genomic_DNA"/>
</dbReference>
<keyword evidence="11" id="KW-1185">Reference proteome</keyword>
<evidence type="ECO:0000256" key="1">
    <source>
        <dbReference type="ARBA" id="ARBA00022490"/>
    </source>
</evidence>
<comment type="caution">
    <text evidence="10">The sequence shown here is derived from an EMBL/GenBank/DDBJ whole genome shotgun (WGS) entry which is preliminary data.</text>
</comment>
<dbReference type="HAMAP" id="MF_00378">
    <property type="entry name" value="Exonuc_7_L"/>
    <property type="match status" value="1"/>
</dbReference>
<feature type="domain" description="Exonuclease VII large subunit C-terminal" evidence="8">
    <location>
        <begin position="141"/>
        <end position="459"/>
    </location>
</feature>
<dbReference type="EC" id="3.1.11.6" evidence="5"/>
<keyword evidence="2 5" id="KW-0540">Nuclease</keyword>
<feature type="region of interest" description="Disordered" evidence="7">
    <location>
        <begin position="1"/>
        <end position="23"/>
    </location>
</feature>
<feature type="domain" description="OB-fold nucleic acid binding" evidence="9">
    <location>
        <begin position="25"/>
        <end position="118"/>
    </location>
</feature>
<keyword evidence="4 5" id="KW-0269">Exonuclease</keyword>
<dbReference type="Proteomes" id="UP001589906">
    <property type="component" value="Unassembled WGS sequence"/>
</dbReference>
<dbReference type="InterPro" id="IPR003753">
    <property type="entry name" value="Exonuc_VII_L"/>
</dbReference>
<comment type="function">
    <text evidence="5">Bidirectionally degrades single-stranded DNA into large acid-insoluble oligonucleotides, which are then degraded further into small acid-soluble oligonucleotides.</text>
</comment>
<organism evidence="10 11">
    <name type="scientific">Brevundimonas balnearis</name>
    <dbReference type="NCBI Taxonomy" id="1572858"/>
    <lineage>
        <taxon>Bacteria</taxon>
        <taxon>Pseudomonadati</taxon>
        <taxon>Pseudomonadota</taxon>
        <taxon>Alphaproteobacteria</taxon>
        <taxon>Caulobacterales</taxon>
        <taxon>Caulobacteraceae</taxon>
        <taxon>Brevundimonas</taxon>
    </lineage>
</organism>
<evidence type="ECO:0000256" key="6">
    <source>
        <dbReference type="RuleBase" id="RU004355"/>
    </source>
</evidence>
<evidence type="ECO:0000256" key="4">
    <source>
        <dbReference type="ARBA" id="ARBA00022839"/>
    </source>
</evidence>
<accession>A0ABV6QYV7</accession>
<feature type="region of interest" description="Disordered" evidence="7">
    <location>
        <begin position="459"/>
        <end position="492"/>
    </location>
</feature>
<dbReference type="Pfam" id="PF13742">
    <property type="entry name" value="tRNA_anti_2"/>
    <property type="match status" value="1"/>
</dbReference>
<comment type="catalytic activity">
    <reaction evidence="5 6">
        <text>Exonucleolytic cleavage in either 5'- to 3'- or 3'- to 5'-direction to yield nucleoside 5'-phosphates.</text>
        <dbReference type="EC" id="3.1.11.6"/>
    </reaction>
</comment>
<dbReference type="CDD" id="cd04489">
    <property type="entry name" value="ExoVII_LU_OBF"/>
    <property type="match status" value="1"/>
</dbReference>
<protein>
    <recommendedName>
        <fullName evidence="5">Exodeoxyribonuclease 7 large subunit</fullName>
        <ecNumber evidence="5">3.1.11.6</ecNumber>
    </recommendedName>
    <alternativeName>
        <fullName evidence="5">Exodeoxyribonuclease VII large subunit</fullName>
        <shortName evidence="5">Exonuclease VII large subunit</shortName>
    </alternativeName>
</protein>
<keyword evidence="3 5" id="KW-0378">Hydrolase</keyword>
<reference evidence="10 11" key="1">
    <citation type="submission" date="2024-09" db="EMBL/GenBank/DDBJ databases">
        <authorList>
            <person name="Sun Q."/>
            <person name="Mori K."/>
        </authorList>
    </citation>
    <scope>NUCLEOTIDE SEQUENCE [LARGE SCALE GENOMIC DNA]</scope>
    <source>
        <strain evidence="10 11">NCAIM B.02621</strain>
    </source>
</reference>
<dbReference type="InterPro" id="IPR025824">
    <property type="entry name" value="OB-fold_nuc-bd_dom"/>
</dbReference>
<keyword evidence="1 5" id="KW-0963">Cytoplasm</keyword>
<evidence type="ECO:0000259" key="9">
    <source>
        <dbReference type="Pfam" id="PF13742"/>
    </source>
</evidence>
<name>A0ABV6QYV7_9CAUL</name>
<evidence type="ECO:0000313" key="11">
    <source>
        <dbReference type="Proteomes" id="UP001589906"/>
    </source>
</evidence>
<dbReference type="PANTHER" id="PTHR30008">
    <property type="entry name" value="EXODEOXYRIBONUCLEASE 7 LARGE SUBUNIT"/>
    <property type="match status" value="1"/>
</dbReference>
<evidence type="ECO:0000259" key="8">
    <source>
        <dbReference type="Pfam" id="PF02601"/>
    </source>
</evidence>
<dbReference type="RefSeq" id="WP_376833619.1">
    <property type="nucleotide sequence ID" value="NZ_JBHLSW010000003.1"/>
</dbReference>
<proteinExistence type="inferred from homology"/>
<dbReference type="Pfam" id="PF02601">
    <property type="entry name" value="Exonuc_VII_L"/>
    <property type="match status" value="1"/>
</dbReference>
<evidence type="ECO:0000313" key="10">
    <source>
        <dbReference type="EMBL" id="MFC0632555.1"/>
    </source>
</evidence>